<gene>
    <name evidence="2" type="ORF">Q9K01_04865</name>
</gene>
<dbReference type="InterPro" id="IPR009875">
    <property type="entry name" value="PilZ_domain"/>
</dbReference>
<feature type="domain" description="PilZ" evidence="1">
    <location>
        <begin position="8"/>
        <end position="86"/>
    </location>
</feature>
<dbReference type="EMBL" id="JAVAIL010000001">
    <property type="protein sequence ID" value="MDP4538953.1"/>
    <property type="molecule type" value="Genomic_DNA"/>
</dbReference>
<sequence length="174" mass="18742">MDNDHTEERAEPRTNLFVAATIATDAMSGPVRLRNISPSGAKVEAAELPDVGARVRLRRGTLSASGVVGWRDGKAMGMRFDRPTDVQLWLPAGQSSQQKVDSVVKALKQGDSPEPTPAPARNSESYELLSIADLLDGLGDALSEDADVVAKYFAKLQVLDIATQKLRQIGSRKT</sequence>
<dbReference type="RefSeq" id="WP_305929059.1">
    <property type="nucleotide sequence ID" value="NZ_JAVAIL010000001.1"/>
</dbReference>
<keyword evidence="3" id="KW-1185">Reference proteome</keyword>
<dbReference type="SUPFAM" id="SSF141371">
    <property type="entry name" value="PilZ domain-like"/>
    <property type="match status" value="1"/>
</dbReference>
<organism evidence="2 3">
    <name type="scientific">Qipengyuania benthica</name>
    <dbReference type="NCBI Taxonomy" id="3067651"/>
    <lineage>
        <taxon>Bacteria</taxon>
        <taxon>Pseudomonadati</taxon>
        <taxon>Pseudomonadota</taxon>
        <taxon>Alphaproteobacteria</taxon>
        <taxon>Sphingomonadales</taxon>
        <taxon>Erythrobacteraceae</taxon>
        <taxon>Qipengyuania</taxon>
    </lineage>
</organism>
<evidence type="ECO:0000259" key="1">
    <source>
        <dbReference type="Pfam" id="PF07238"/>
    </source>
</evidence>
<accession>A0ABT9H6K7</accession>
<proteinExistence type="predicted"/>
<dbReference type="Proteomes" id="UP001235664">
    <property type="component" value="Unassembled WGS sequence"/>
</dbReference>
<name>A0ABT9H6K7_9SPHN</name>
<comment type="caution">
    <text evidence="2">The sequence shown here is derived from an EMBL/GenBank/DDBJ whole genome shotgun (WGS) entry which is preliminary data.</text>
</comment>
<evidence type="ECO:0000313" key="2">
    <source>
        <dbReference type="EMBL" id="MDP4538953.1"/>
    </source>
</evidence>
<protein>
    <submittedName>
        <fullName evidence="2">PilZ domain-containing protein</fullName>
    </submittedName>
</protein>
<dbReference type="Pfam" id="PF07238">
    <property type="entry name" value="PilZ"/>
    <property type="match status" value="1"/>
</dbReference>
<evidence type="ECO:0000313" key="3">
    <source>
        <dbReference type="Proteomes" id="UP001235664"/>
    </source>
</evidence>
<reference evidence="2 3" key="1">
    <citation type="submission" date="2023-08" db="EMBL/GenBank/DDBJ databases">
        <title>genomic of DY56.</title>
        <authorList>
            <person name="Wang Y."/>
        </authorList>
    </citation>
    <scope>NUCLEOTIDE SEQUENCE [LARGE SCALE GENOMIC DNA]</scope>
    <source>
        <strain evidence="2 3">DY56-A-20</strain>
    </source>
</reference>